<dbReference type="OrthoDB" id="10287721at2759"/>
<evidence type="ECO:0000313" key="3">
    <source>
        <dbReference type="Proteomes" id="UP000186817"/>
    </source>
</evidence>
<proteinExistence type="predicted"/>
<comment type="caution">
    <text evidence="2">The sequence shown here is derived from an EMBL/GenBank/DDBJ whole genome shotgun (WGS) entry which is preliminary data.</text>
</comment>
<accession>A0A1Q9CB05</accession>
<dbReference type="Proteomes" id="UP000186817">
    <property type="component" value="Unassembled WGS sequence"/>
</dbReference>
<gene>
    <name evidence="2" type="ORF">AK812_SmicGene39524</name>
</gene>
<feature type="region of interest" description="Disordered" evidence="1">
    <location>
        <begin position="1"/>
        <end position="95"/>
    </location>
</feature>
<evidence type="ECO:0000256" key="1">
    <source>
        <dbReference type="SAM" id="MobiDB-lite"/>
    </source>
</evidence>
<evidence type="ECO:0000313" key="2">
    <source>
        <dbReference type="EMBL" id="OLP80109.1"/>
    </source>
</evidence>
<organism evidence="2 3">
    <name type="scientific">Symbiodinium microadriaticum</name>
    <name type="common">Dinoflagellate</name>
    <name type="synonym">Zooxanthella microadriatica</name>
    <dbReference type="NCBI Taxonomy" id="2951"/>
    <lineage>
        <taxon>Eukaryota</taxon>
        <taxon>Sar</taxon>
        <taxon>Alveolata</taxon>
        <taxon>Dinophyceae</taxon>
        <taxon>Suessiales</taxon>
        <taxon>Symbiodiniaceae</taxon>
        <taxon>Symbiodinium</taxon>
    </lineage>
</organism>
<feature type="compositionally biased region" description="Basic and acidic residues" evidence="1">
    <location>
        <begin position="71"/>
        <end position="90"/>
    </location>
</feature>
<protein>
    <submittedName>
        <fullName evidence="2">Uncharacterized protein</fullName>
    </submittedName>
</protein>
<name>A0A1Q9CB05_SYMMI</name>
<reference evidence="2 3" key="1">
    <citation type="submission" date="2016-02" db="EMBL/GenBank/DDBJ databases">
        <title>Genome analysis of coral dinoflagellate symbionts highlights evolutionary adaptations to a symbiotic lifestyle.</title>
        <authorList>
            <person name="Aranda M."/>
            <person name="Li Y."/>
            <person name="Liew Y.J."/>
            <person name="Baumgarten S."/>
            <person name="Simakov O."/>
            <person name="Wilson M."/>
            <person name="Piel J."/>
            <person name="Ashoor H."/>
            <person name="Bougouffa S."/>
            <person name="Bajic V.B."/>
            <person name="Ryu T."/>
            <person name="Ravasi T."/>
            <person name="Bayer T."/>
            <person name="Micklem G."/>
            <person name="Kim H."/>
            <person name="Bhak J."/>
            <person name="Lajeunesse T.C."/>
            <person name="Voolstra C.R."/>
        </authorList>
    </citation>
    <scope>NUCLEOTIDE SEQUENCE [LARGE SCALE GENOMIC DNA]</scope>
    <source>
        <strain evidence="2 3">CCMP2467</strain>
    </source>
</reference>
<keyword evidence="3" id="KW-1185">Reference proteome</keyword>
<dbReference type="AlphaFoldDB" id="A0A1Q9CB05"/>
<dbReference type="EMBL" id="LSRX01001415">
    <property type="protein sequence ID" value="OLP80109.1"/>
    <property type="molecule type" value="Genomic_DNA"/>
</dbReference>
<sequence length="318" mass="35766">MALVLPEDSNGDMPELALPPDVDEADNLFEPQAQPKKRGRPRGSGGNRASKKPAASPKAAGKAKAKARAQSSEKKKELTPDSQDLRKAQLEDPGMPLVIGPEIPWRDVINMIETIVEKPNESLRDHYWEVFCPQRVGPLIRERGYRSSRSIDLKTGWDLDDETVQHQVFIDLVRERPYFVLLSPPCTYFSNLMVTNWGRMGAQKYGNMHFAVRQLDFCMLIADFQAKSGGYYVFEHPATAQSWKRATVAKLQGFQVKFDQCRFGLKCANGKLIKKSTVLMYQMILEPGPERAEINRFQLKAGVLDASHGIILPIPTLP</sequence>